<reference evidence="1" key="2">
    <citation type="submission" date="2022-06" db="UniProtKB">
        <authorList>
            <consortium name="EnsemblMetazoa"/>
        </authorList>
    </citation>
    <scope>IDENTIFICATION</scope>
    <source>
        <strain evidence="1">PS312</strain>
    </source>
</reference>
<accession>A0A2A6BQY6</accession>
<proteinExistence type="predicted"/>
<dbReference type="AlphaFoldDB" id="A0A2A6BQY6"/>
<accession>A0A8R1YSM1</accession>
<dbReference type="EnsemblMetazoa" id="PPA30585.1">
    <property type="protein sequence ID" value="PPA30585.1"/>
    <property type="gene ID" value="WBGene00203452"/>
</dbReference>
<gene>
    <name evidence="1" type="primary">WBGene00203452</name>
</gene>
<dbReference type="Proteomes" id="UP000005239">
    <property type="component" value="Unassembled WGS sequence"/>
</dbReference>
<name>A0A2A6BQY6_PRIPA</name>
<evidence type="ECO:0000313" key="1">
    <source>
        <dbReference type="EnsemblMetazoa" id="PPA30585.1"/>
    </source>
</evidence>
<evidence type="ECO:0000313" key="2">
    <source>
        <dbReference type="Proteomes" id="UP000005239"/>
    </source>
</evidence>
<keyword evidence="2" id="KW-1185">Reference proteome</keyword>
<sequence>MSNQMAESHTKSFVDNAEDRFLMKLINTSEFTLTSPINSRT</sequence>
<reference evidence="2" key="1">
    <citation type="journal article" date="2008" name="Nat. Genet.">
        <title>The Pristionchus pacificus genome provides a unique perspective on nematode lifestyle and parasitism.</title>
        <authorList>
            <person name="Dieterich C."/>
            <person name="Clifton S.W."/>
            <person name="Schuster L.N."/>
            <person name="Chinwalla A."/>
            <person name="Delehaunty K."/>
            <person name="Dinkelacker I."/>
            <person name="Fulton L."/>
            <person name="Fulton R."/>
            <person name="Godfrey J."/>
            <person name="Minx P."/>
            <person name="Mitreva M."/>
            <person name="Roeseler W."/>
            <person name="Tian H."/>
            <person name="Witte H."/>
            <person name="Yang S.P."/>
            <person name="Wilson R.K."/>
            <person name="Sommer R.J."/>
        </authorList>
    </citation>
    <scope>NUCLEOTIDE SEQUENCE [LARGE SCALE GENOMIC DNA]</scope>
    <source>
        <strain evidence="2">PS312</strain>
    </source>
</reference>
<organism evidence="1 2">
    <name type="scientific">Pristionchus pacificus</name>
    <name type="common">Parasitic nematode worm</name>
    <dbReference type="NCBI Taxonomy" id="54126"/>
    <lineage>
        <taxon>Eukaryota</taxon>
        <taxon>Metazoa</taxon>
        <taxon>Ecdysozoa</taxon>
        <taxon>Nematoda</taxon>
        <taxon>Chromadorea</taxon>
        <taxon>Rhabditida</taxon>
        <taxon>Rhabditina</taxon>
        <taxon>Diplogasteromorpha</taxon>
        <taxon>Diplogasteroidea</taxon>
        <taxon>Neodiplogasteridae</taxon>
        <taxon>Pristionchus</taxon>
    </lineage>
</organism>
<protein>
    <submittedName>
        <fullName evidence="1">Uncharacterized protein</fullName>
    </submittedName>
</protein>